<dbReference type="AlphaFoldDB" id="A0AAV5HSA8"/>
<accession>A0AAV5HSA8</accession>
<comment type="caution">
    <text evidence="1">The sequence shown here is derived from an EMBL/GenBank/DDBJ whole genome shotgun (WGS) entry which is preliminary data.</text>
</comment>
<dbReference type="EMBL" id="BPVZ01000004">
    <property type="protein sequence ID" value="GKU90176.1"/>
    <property type="molecule type" value="Genomic_DNA"/>
</dbReference>
<evidence type="ECO:0000313" key="2">
    <source>
        <dbReference type="Proteomes" id="UP001054252"/>
    </source>
</evidence>
<name>A0AAV5HSA8_9ROSI</name>
<dbReference type="Proteomes" id="UP001054252">
    <property type="component" value="Unassembled WGS sequence"/>
</dbReference>
<gene>
    <name evidence="1" type="ORF">SLEP1_g4209</name>
</gene>
<evidence type="ECO:0000313" key="1">
    <source>
        <dbReference type="EMBL" id="GKU90176.1"/>
    </source>
</evidence>
<proteinExistence type="predicted"/>
<keyword evidence="2" id="KW-1185">Reference proteome</keyword>
<reference evidence="1 2" key="1">
    <citation type="journal article" date="2021" name="Commun. Biol.">
        <title>The genome of Shorea leprosula (Dipterocarpaceae) highlights the ecological relevance of drought in aseasonal tropical rainforests.</title>
        <authorList>
            <person name="Ng K.K.S."/>
            <person name="Kobayashi M.J."/>
            <person name="Fawcett J.A."/>
            <person name="Hatakeyama M."/>
            <person name="Paape T."/>
            <person name="Ng C.H."/>
            <person name="Ang C.C."/>
            <person name="Tnah L.H."/>
            <person name="Lee C.T."/>
            <person name="Nishiyama T."/>
            <person name="Sese J."/>
            <person name="O'Brien M.J."/>
            <person name="Copetti D."/>
            <person name="Mohd Noor M.I."/>
            <person name="Ong R.C."/>
            <person name="Putra M."/>
            <person name="Sireger I.Z."/>
            <person name="Indrioko S."/>
            <person name="Kosugi Y."/>
            <person name="Izuno A."/>
            <person name="Isagi Y."/>
            <person name="Lee S.L."/>
            <person name="Shimizu K.K."/>
        </authorList>
    </citation>
    <scope>NUCLEOTIDE SEQUENCE [LARGE SCALE GENOMIC DNA]</scope>
    <source>
        <strain evidence="1">214</strain>
    </source>
</reference>
<sequence length="61" mass="6858">MILKTNSGIINTNAGRQDSRVYTEITKAKGHRNFDSMVFGSARMTFPLFALFPSHAHGFLR</sequence>
<protein>
    <submittedName>
        <fullName evidence="1">Uncharacterized protein</fullName>
    </submittedName>
</protein>
<organism evidence="1 2">
    <name type="scientific">Rubroshorea leprosula</name>
    <dbReference type="NCBI Taxonomy" id="152421"/>
    <lineage>
        <taxon>Eukaryota</taxon>
        <taxon>Viridiplantae</taxon>
        <taxon>Streptophyta</taxon>
        <taxon>Embryophyta</taxon>
        <taxon>Tracheophyta</taxon>
        <taxon>Spermatophyta</taxon>
        <taxon>Magnoliopsida</taxon>
        <taxon>eudicotyledons</taxon>
        <taxon>Gunneridae</taxon>
        <taxon>Pentapetalae</taxon>
        <taxon>rosids</taxon>
        <taxon>malvids</taxon>
        <taxon>Malvales</taxon>
        <taxon>Dipterocarpaceae</taxon>
        <taxon>Rubroshorea</taxon>
    </lineage>
</organism>